<sequence length="162" mass="18077">MMKKKMKNKVWMFGGILSICLMGSLTGCIESTNQQISVKDLAKELKTEINYQDELSKLDKDVAIEMYQLDGIEVEDCIVYVSTGATAEEIAVISAKNGTDASKIEEAFEKRVEEQKNSFKDYVPEELKKLDEAVIEEEGNIVVLSISDEDEKAEALIKNAAK</sequence>
<dbReference type="AlphaFoldDB" id="A0A6L5Y1R9"/>
<comment type="caution">
    <text evidence="1">The sequence shown here is derived from an EMBL/GenBank/DDBJ whole genome shotgun (WGS) entry which is preliminary data.</text>
</comment>
<organism evidence="1 2">
    <name type="scientific">Velocimicrobium porci</name>
    <dbReference type="NCBI Taxonomy" id="2606634"/>
    <lineage>
        <taxon>Bacteria</taxon>
        <taxon>Bacillati</taxon>
        <taxon>Bacillota</taxon>
        <taxon>Clostridia</taxon>
        <taxon>Lachnospirales</taxon>
        <taxon>Lachnospiraceae</taxon>
        <taxon>Velocimicrobium</taxon>
    </lineage>
</organism>
<gene>
    <name evidence="1" type="ORF">FYJ58_13870</name>
</gene>
<reference evidence="1 2" key="1">
    <citation type="submission" date="2019-08" db="EMBL/GenBank/DDBJ databases">
        <title>In-depth cultivation of the pig gut microbiome towards novel bacterial diversity and tailored functional studies.</title>
        <authorList>
            <person name="Wylensek D."/>
            <person name="Hitch T.C.A."/>
            <person name="Clavel T."/>
        </authorList>
    </citation>
    <scope>NUCLEOTIDE SEQUENCE [LARGE SCALE GENOMIC DNA]</scope>
    <source>
        <strain evidence="1 2">WCA-693-APC-MOT-I</strain>
    </source>
</reference>
<evidence type="ECO:0000313" key="1">
    <source>
        <dbReference type="EMBL" id="MSS64942.1"/>
    </source>
</evidence>
<keyword evidence="2" id="KW-1185">Reference proteome</keyword>
<name>A0A6L5Y1R9_9FIRM</name>
<dbReference type="RefSeq" id="WP_154520298.1">
    <property type="nucleotide sequence ID" value="NZ_VUMT01000039.1"/>
</dbReference>
<evidence type="ECO:0000313" key="2">
    <source>
        <dbReference type="Proteomes" id="UP000482209"/>
    </source>
</evidence>
<accession>A0A6L5Y1R9</accession>
<dbReference type="InterPro" id="IPR025648">
    <property type="entry name" value="DUF4358"/>
</dbReference>
<proteinExistence type="predicted"/>
<protein>
    <submittedName>
        <fullName evidence="1">DUF4358 domain-containing protein</fullName>
    </submittedName>
</protein>
<dbReference type="EMBL" id="VUMT01000039">
    <property type="protein sequence ID" value="MSS64942.1"/>
    <property type="molecule type" value="Genomic_DNA"/>
</dbReference>
<dbReference type="Proteomes" id="UP000482209">
    <property type="component" value="Unassembled WGS sequence"/>
</dbReference>
<dbReference type="PROSITE" id="PS51257">
    <property type="entry name" value="PROKAR_LIPOPROTEIN"/>
    <property type="match status" value="1"/>
</dbReference>
<dbReference type="Pfam" id="PF14270">
    <property type="entry name" value="DUF4358"/>
    <property type="match status" value="1"/>
</dbReference>